<proteinExistence type="predicted"/>
<keyword evidence="1" id="KW-0732">Signal</keyword>
<keyword evidence="4" id="KW-1185">Reference proteome</keyword>
<dbReference type="SUPFAM" id="SSF54001">
    <property type="entry name" value="Cysteine proteinases"/>
    <property type="match status" value="1"/>
</dbReference>
<dbReference type="STRING" id="80876.SAMN05421779_101255"/>
<dbReference type="InterPro" id="IPR007921">
    <property type="entry name" value="CHAP_dom"/>
</dbReference>
<organism evidence="3 4">
    <name type="scientific">Insolitispirillum peregrinum</name>
    <dbReference type="NCBI Taxonomy" id="80876"/>
    <lineage>
        <taxon>Bacteria</taxon>
        <taxon>Pseudomonadati</taxon>
        <taxon>Pseudomonadota</taxon>
        <taxon>Alphaproteobacteria</taxon>
        <taxon>Rhodospirillales</taxon>
        <taxon>Novispirillaceae</taxon>
        <taxon>Insolitispirillum</taxon>
    </lineage>
</organism>
<feature type="signal peptide" evidence="1">
    <location>
        <begin position="1"/>
        <end position="28"/>
    </location>
</feature>
<dbReference type="Pfam" id="PF05257">
    <property type="entry name" value="CHAP"/>
    <property type="match status" value="1"/>
</dbReference>
<feature type="domain" description="Peptidase C51" evidence="2">
    <location>
        <begin position="8"/>
        <end position="136"/>
    </location>
</feature>
<reference evidence="3 4" key="1">
    <citation type="submission" date="2017-01" db="EMBL/GenBank/DDBJ databases">
        <authorList>
            <person name="Mah S.A."/>
            <person name="Swanson W.J."/>
            <person name="Moy G.W."/>
            <person name="Vacquier V.D."/>
        </authorList>
    </citation>
    <scope>NUCLEOTIDE SEQUENCE [LARGE SCALE GENOMIC DNA]</scope>
    <source>
        <strain evidence="3 4">DSM 11589</strain>
    </source>
</reference>
<dbReference type="RefSeq" id="WP_076398211.1">
    <property type="nucleotide sequence ID" value="NZ_FTOA01000001.1"/>
</dbReference>
<accession>A0A1N7IK51</accession>
<dbReference type="PROSITE" id="PS50911">
    <property type="entry name" value="CHAP"/>
    <property type="match status" value="1"/>
</dbReference>
<dbReference type="EMBL" id="FTOA01000001">
    <property type="protein sequence ID" value="SIS37473.1"/>
    <property type="molecule type" value="Genomic_DNA"/>
</dbReference>
<dbReference type="InterPro" id="IPR038765">
    <property type="entry name" value="Papain-like_cys_pep_sf"/>
</dbReference>
<evidence type="ECO:0000259" key="2">
    <source>
        <dbReference type="PROSITE" id="PS50911"/>
    </source>
</evidence>
<evidence type="ECO:0000256" key="1">
    <source>
        <dbReference type="SAM" id="SignalP"/>
    </source>
</evidence>
<name>A0A1N7IK51_9PROT</name>
<dbReference type="Proteomes" id="UP000185678">
    <property type="component" value="Unassembled WGS sequence"/>
</dbReference>
<dbReference type="OrthoDB" id="7279151at2"/>
<evidence type="ECO:0000313" key="4">
    <source>
        <dbReference type="Proteomes" id="UP000185678"/>
    </source>
</evidence>
<sequence>MPKTISRWILTVCLLVGATVASAPSAEAAAWSCVPYARSVSDIEVSGDAWQWWQNASGIYNKGQRPAPGSVLVFKKTRSMSRGHVAVVRQVVSNRKIIVDHANWGMGRRGKVDTGVGIIDVSPNNDWTETRVWYSPIGDYGNTTYPTNGFIYPKRSPSAATARIVRPGG</sequence>
<dbReference type="Gene3D" id="3.90.1720.10">
    <property type="entry name" value="endopeptidase domain like (from Nostoc punctiforme)"/>
    <property type="match status" value="1"/>
</dbReference>
<dbReference type="AlphaFoldDB" id="A0A1N7IK51"/>
<protein>
    <submittedName>
        <fullName evidence="3">CHAP domain-containing protein</fullName>
    </submittedName>
</protein>
<evidence type="ECO:0000313" key="3">
    <source>
        <dbReference type="EMBL" id="SIS37473.1"/>
    </source>
</evidence>
<gene>
    <name evidence="3" type="ORF">SAMN05421779_101255</name>
</gene>
<feature type="chain" id="PRO_5012794682" evidence="1">
    <location>
        <begin position="29"/>
        <end position="169"/>
    </location>
</feature>